<name>A0ABQ1QR48_9RHOB</name>
<accession>A0ABQ1QR48</accession>
<protein>
    <submittedName>
        <fullName evidence="1">Uncharacterized protein</fullName>
    </submittedName>
</protein>
<dbReference type="InterPro" id="IPR045499">
    <property type="entry name" value="DUF6492"/>
</dbReference>
<reference evidence="2" key="1">
    <citation type="journal article" date="2019" name="Int. J. Syst. Evol. Microbiol.">
        <title>The Global Catalogue of Microorganisms (GCM) 10K type strain sequencing project: providing services to taxonomists for standard genome sequencing and annotation.</title>
        <authorList>
            <consortium name="The Broad Institute Genomics Platform"/>
            <consortium name="The Broad Institute Genome Sequencing Center for Infectious Disease"/>
            <person name="Wu L."/>
            <person name="Ma J."/>
        </authorList>
    </citation>
    <scope>NUCLEOTIDE SEQUENCE [LARGE SCALE GENOMIC DNA]</scope>
    <source>
        <strain evidence="2">CGMCC 1.12922</strain>
    </source>
</reference>
<dbReference type="EMBL" id="BMGI01000004">
    <property type="protein sequence ID" value="GGD40141.1"/>
    <property type="molecule type" value="Genomic_DNA"/>
</dbReference>
<comment type="caution">
    <text evidence="1">The sequence shown here is derived from an EMBL/GenBank/DDBJ whole genome shotgun (WGS) entry which is preliminary data.</text>
</comment>
<proteinExistence type="predicted"/>
<dbReference type="RefSeq" id="WP_188528259.1">
    <property type="nucleotide sequence ID" value="NZ_BMGI01000004.1"/>
</dbReference>
<evidence type="ECO:0000313" key="2">
    <source>
        <dbReference type="Proteomes" id="UP000617355"/>
    </source>
</evidence>
<dbReference type="Proteomes" id="UP000617355">
    <property type="component" value="Unassembled WGS sequence"/>
</dbReference>
<dbReference type="Pfam" id="PF20102">
    <property type="entry name" value="DUF6492"/>
    <property type="match status" value="1"/>
</dbReference>
<organism evidence="1 2">
    <name type="scientific">Sinisalibacter lacisalsi</name>
    <dbReference type="NCBI Taxonomy" id="1526570"/>
    <lineage>
        <taxon>Bacteria</taxon>
        <taxon>Pseudomonadati</taxon>
        <taxon>Pseudomonadota</taxon>
        <taxon>Alphaproteobacteria</taxon>
        <taxon>Rhodobacterales</taxon>
        <taxon>Roseobacteraceae</taxon>
        <taxon>Sinisalibacter</taxon>
    </lineage>
</organism>
<sequence length="136" mass="16107">MRERKGWTEYALYYAFLSMIDARAKYHLIGYEDVLLALEASAWYPRKAYIDKDRRYTRSHFDEASAPFVAVQSWLPQRVLLHGRKGGLEVFYDDLETWFTPTPPILARRAIRRAKTRMRRILRRGRREHSSVSPSG</sequence>
<gene>
    <name evidence="1" type="ORF">GCM10011358_25090</name>
</gene>
<evidence type="ECO:0000313" key="1">
    <source>
        <dbReference type="EMBL" id="GGD40141.1"/>
    </source>
</evidence>
<keyword evidence="2" id="KW-1185">Reference proteome</keyword>